<protein>
    <submittedName>
        <fullName evidence="3">Glycosyl hydrolase family 92</fullName>
    </submittedName>
</protein>
<dbReference type="NCBIfam" id="TIGR01180">
    <property type="entry name" value="aman2_put"/>
    <property type="match status" value="1"/>
</dbReference>
<evidence type="ECO:0000259" key="1">
    <source>
        <dbReference type="Pfam" id="PF07971"/>
    </source>
</evidence>
<dbReference type="Pfam" id="PF07971">
    <property type="entry name" value="Glyco_hydro_92"/>
    <property type="match status" value="1"/>
</dbReference>
<dbReference type="EMBL" id="MLJW01000012">
    <property type="protein sequence ID" value="OIR14184.1"/>
    <property type="molecule type" value="Genomic_DNA"/>
</dbReference>
<dbReference type="GO" id="GO:0000224">
    <property type="term" value="F:peptide-N4-(N-acetyl-beta-glucosaminyl)asparagine amidase activity"/>
    <property type="evidence" value="ECO:0007669"/>
    <property type="project" value="TreeGrafter"/>
</dbReference>
<dbReference type="SUPFAM" id="SSF48208">
    <property type="entry name" value="Six-hairpin glycosidases"/>
    <property type="match status" value="1"/>
</dbReference>
<proteinExistence type="predicted"/>
<comment type="caution">
    <text evidence="3">The sequence shown here is derived from an EMBL/GenBank/DDBJ whole genome shotgun (WGS) entry which is preliminary data.</text>
</comment>
<dbReference type="InterPro" id="IPR050883">
    <property type="entry name" value="PNGase"/>
</dbReference>
<dbReference type="AlphaFoldDB" id="A0A1J5TDC1"/>
<dbReference type="InterPro" id="IPR005887">
    <property type="entry name" value="GH92_a_mannosidase_put"/>
</dbReference>
<dbReference type="Pfam" id="PF17678">
    <property type="entry name" value="Glyco_hydro_92N"/>
    <property type="match status" value="1"/>
</dbReference>
<dbReference type="InterPro" id="IPR014718">
    <property type="entry name" value="GH-type_carb-bd"/>
</dbReference>
<dbReference type="InterPro" id="IPR008928">
    <property type="entry name" value="6-hairpin_glycosidase_sf"/>
</dbReference>
<dbReference type="Gene3D" id="1.20.1050.60">
    <property type="entry name" value="alpha-1,2-mannosidase"/>
    <property type="match status" value="1"/>
</dbReference>
<reference evidence="3" key="1">
    <citation type="submission" date="2016-10" db="EMBL/GenBank/DDBJ databases">
        <title>Sequence of Gallionella enrichment culture.</title>
        <authorList>
            <person name="Poehlein A."/>
            <person name="Muehling M."/>
            <person name="Daniel R."/>
        </authorList>
    </citation>
    <scope>NUCLEOTIDE SEQUENCE</scope>
</reference>
<feature type="domain" description="Glycosyl hydrolase family 92 N-terminal" evidence="2">
    <location>
        <begin position="32"/>
        <end position="268"/>
    </location>
</feature>
<dbReference type="PANTHER" id="PTHR12143:SF39">
    <property type="entry name" value="SECRETED PROTEIN"/>
    <property type="match status" value="1"/>
</dbReference>
<dbReference type="Gene3D" id="2.70.98.10">
    <property type="match status" value="1"/>
</dbReference>
<name>A0A1J5TDC1_9ZZZZ</name>
<dbReference type="Gene3D" id="1.20.1610.10">
    <property type="entry name" value="alpha-1,2-mannosidases domains"/>
    <property type="match status" value="1"/>
</dbReference>
<evidence type="ECO:0000259" key="2">
    <source>
        <dbReference type="Pfam" id="PF17678"/>
    </source>
</evidence>
<dbReference type="GO" id="GO:0006516">
    <property type="term" value="P:glycoprotein catabolic process"/>
    <property type="evidence" value="ECO:0007669"/>
    <property type="project" value="TreeGrafter"/>
</dbReference>
<dbReference type="InterPro" id="IPR012939">
    <property type="entry name" value="Glyco_hydro_92"/>
</dbReference>
<evidence type="ECO:0000313" key="3">
    <source>
        <dbReference type="EMBL" id="OIR14184.1"/>
    </source>
</evidence>
<dbReference type="FunFam" id="1.20.1050.60:FF:000001">
    <property type="entry name" value="Putative alpha-1,2-mannosidase"/>
    <property type="match status" value="1"/>
</dbReference>
<gene>
    <name evidence="3" type="ORF">GALL_46450</name>
</gene>
<dbReference type="FunFam" id="3.30.2080.10:FF:000001">
    <property type="entry name" value="Alpha-1,2-mannosidase subfamily"/>
    <property type="match status" value="1"/>
</dbReference>
<organism evidence="3">
    <name type="scientific">mine drainage metagenome</name>
    <dbReference type="NCBI Taxonomy" id="410659"/>
    <lineage>
        <taxon>unclassified sequences</taxon>
        <taxon>metagenomes</taxon>
        <taxon>ecological metagenomes</taxon>
    </lineage>
</organism>
<dbReference type="InterPro" id="IPR041371">
    <property type="entry name" value="GH92_N"/>
</dbReference>
<feature type="domain" description="Glycosyl hydrolase family 92" evidence="1">
    <location>
        <begin position="274"/>
        <end position="736"/>
    </location>
</feature>
<dbReference type="GO" id="GO:0005975">
    <property type="term" value="P:carbohydrate metabolic process"/>
    <property type="evidence" value="ECO:0007669"/>
    <property type="project" value="InterPro"/>
</dbReference>
<dbReference type="Gene3D" id="3.30.2080.10">
    <property type="entry name" value="GH92 mannosidase domain"/>
    <property type="match status" value="1"/>
</dbReference>
<accession>A0A1J5TDC1</accession>
<sequence>MKKKFFLVIAILCNTIFINAQSENKNIDLTKYVNPFIGTADHGHVFLGASVPFGFVQLGPANLISGDGWDWCSGYNYISNTIVGFTHTHLSGTGIGDLNDILLMPTTGKLFLTEGTNDNLNNGYVSTFSHNNEICKPGYYSVKLDKYNIKAELTATERVGLHRYTFPKDENANVLINLNFGVGWDKTVIAGAKVIDAYTIEGYRNSKGWANDQRIYFTATFSQPILKTSFYEHQQLVSDKNAEGKDVLIVLNFDMKKDKPLQVKVALSPASTANAALNMKTELSGWDFDDMVKQANNKWNKELNKIKIEAGNDVKTTFYTAMFHTLIAPEIYNDVNGDYLGTDKKIYKHAPFTNYTVFSLWDTYRALHPFYTIVEPERINDLVQTMLAIYQQQGRLPVWHLMANETDCMNGNHSISVIVDAYLKGFRNYDVNLAYEAVKNTSMQTRAGMNYVQKLQYIPADSLNETVANALEYAIDDWAVAQFAKALNKTNDYNYFFKRSQLYKKYFDSTTQFMRGRLANGNWTEPFEPLSAQNAKKHDYTEGNAWQYIWLVPQDPYGLIKLMGGEDNFTKKLDSFFALPYKHFEGAPPDVSGLIGQYAQGNEPNHHIAYLYSFVGKPYKTAQIIRSICDTFYTSKTNGLCGNDDVGQMSAWYNFSALGFYPLNPANGVYVLGSPVVSQARITSQKGKIFTISAINNSNKNIYIQKAEWNGKPYTKLFITHKMITGGGELKLYMGNKPSETWGLQKQDRPQ</sequence>
<dbReference type="GO" id="GO:0030246">
    <property type="term" value="F:carbohydrate binding"/>
    <property type="evidence" value="ECO:0007669"/>
    <property type="project" value="InterPro"/>
</dbReference>
<keyword evidence="3" id="KW-0378">Hydrolase</keyword>
<dbReference type="GO" id="GO:0005829">
    <property type="term" value="C:cytosol"/>
    <property type="evidence" value="ECO:0007669"/>
    <property type="project" value="TreeGrafter"/>
</dbReference>
<dbReference type="PANTHER" id="PTHR12143">
    <property type="entry name" value="PEPTIDE N-GLYCANASE PNGASE -RELATED"/>
    <property type="match status" value="1"/>
</dbReference>